<evidence type="ECO:0000256" key="8">
    <source>
        <dbReference type="ARBA" id="ARBA00025211"/>
    </source>
</evidence>
<dbReference type="Pfam" id="PF00198">
    <property type="entry name" value="2-oxoacid_dh"/>
    <property type="match status" value="1"/>
</dbReference>
<dbReference type="Gene3D" id="2.40.50.100">
    <property type="match status" value="3"/>
</dbReference>
<accession>A0AAU6PH97</accession>
<dbReference type="Pfam" id="PF00364">
    <property type="entry name" value="Biotin_lipoyl"/>
    <property type="match status" value="3"/>
</dbReference>
<dbReference type="Gene3D" id="3.30.559.10">
    <property type="entry name" value="Chloramphenicol acetyltransferase-like domain"/>
    <property type="match status" value="1"/>
</dbReference>
<evidence type="ECO:0000256" key="3">
    <source>
        <dbReference type="ARBA" id="ARBA00011484"/>
    </source>
</evidence>
<feature type="domain" description="Lipoyl-binding" evidence="12">
    <location>
        <begin position="100"/>
        <end position="174"/>
    </location>
</feature>
<dbReference type="InterPro" id="IPR001078">
    <property type="entry name" value="2-oxoacid_DH_actylTfrase"/>
</dbReference>
<feature type="region of interest" description="Disordered" evidence="11">
    <location>
        <begin position="274"/>
        <end position="320"/>
    </location>
</feature>
<comment type="catalytic activity">
    <reaction evidence="9">
        <text>N(6)-[(R)-dihydrolipoyl]-L-lysyl-[protein] + acetyl-CoA = N(6)-[(R)-S(8)-acetyldihydrolipoyl]-L-lysyl-[protein] + CoA</text>
        <dbReference type="Rhea" id="RHEA:17017"/>
        <dbReference type="Rhea" id="RHEA-COMP:10475"/>
        <dbReference type="Rhea" id="RHEA-COMP:10478"/>
        <dbReference type="ChEBI" id="CHEBI:57287"/>
        <dbReference type="ChEBI" id="CHEBI:57288"/>
        <dbReference type="ChEBI" id="CHEBI:83100"/>
        <dbReference type="ChEBI" id="CHEBI:83111"/>
        <dbReference type="EC" id="2.3.1.12"/>
    </reaction>
</comment>
<dbReference type="InterPro" id="IPR023213">
    <property type="entry name" value="CAT-like_dom_sf"/>
</dbReference>
<evidence type="ECO:0000313" key="14">
    <source>
        <dbReference type="EMBL" id="WXU00407.1"/>
    </source>
</evidence>
<dbReference type="FunFam" id="2.40.50.100:FF:000009">
    <property type="entry name" value="Acetyltransferase component of pyruvate dehydrogenase complex"/>
    <property type="match status" value="3"/>
</dbReference>
<dbReference type="SUPFAM" id="SSF51230">
    <property type="entry name" value="Single hybrid motif"/>
    <property type="match status" value="3"/>
</dbReference>
<feature type="compositionally biased region" description="Pro residues" evidence="11">
    <location>
        <begin position="288"/>
        <end position="302"/>
    </location>
</feature>
<dbReference type="SUPFAM" id="SSF52777">
    <property type="entry name" value="CoA-dependent acyltransferases"/>
    <property type="match status" value="1"/>
</dbReference>
<dbReference type="PROSITE" id="PS00189">
    <property type="entry name" value="LIPOYL"/>
    <property type="match status" value="3"/>
</dbReference>
<comment type="function">
    <text evidence="8">The pyruvate dehydrogenase complex catalyzes the overall conversion of pyruvate to acetyl-CoA and CO(2). It contains multiple copies of three enzymatic components: pyruvate dehydrogenase (E1), dihydrolipoamide acetyltransferase (E2) and lipoamide dehydrogenase (E3).</text>
</comment>
<evidence type="ECO:0000256" key="10">
    <source>
        <dbReference type="RuleBase" id="RU003423"/>
    </source>
</evidence>
<dbReference type="SUPFAM" id="SSF47005">
    <property type="entry name" value="Peripheral subunit-binding domain of 2-oxo acid dehydrogenase complex"/>
    <property type="match status" value="1"/>
</dbReference>
<reference evidence="14" key="1">
    <citation type="submission" date="2023-10" db="EMBL/GenBank/DDBJ databases">
        <title>The first scallop-associated chemosynthetic bacterial symbiont.</title>
        <authorList>
            <person name="Lin Y.-T."/>
            <person name="Sun J."/>
            <person name="Ip J.C.-H."/>
            <person name="He X."/>
            <person name="Gao Z.-M."/>
            <person name="Perez M."/>
            <person name="Xu T."/>
            <person name="Qian P.-Y."/>
            <person name="Qiu J.-W."/>
        </authorList>
    </citation>
    <scope>NUCLEOTIDE SEQUENCE</scope>
    <source>
        <strain evidence="14">Gill1</strain>
    </source>
</reference>
<dbReference type="InterPro" id="IPR011053">
    <property type="entry name" value="Single_hybrid_motif"/>
</dbReference>
<dbReference type="InterPro" id="IPR004167">
    <property type="entry name" value="PSBD"/>
</dbReference>
<dbReference type="Pfam" id="PF02817">
    <property type="entry name" value="E3_binding"/>
    <property type="match status" value="1"/>
</dbReference>
<comment type="similarity">
    <text evidence="2 10">Belongs to the 2-oxoacid dehydrogenase family.</text>
</comment>
<dbReference type="InterPro" id="IPR036625">
    <property type="entry name" value="E3-bd_dom_sf"/>
</dbReference>
<proteinExistence type="inferred from homology"/>
<evidence type="ECO:0000259" key="12">
    <source>
        <dbReference type="PROSITE" id="PS50968"/>
    </source>
</evidence>
<dbReference type="InterPro" id="IPR000089">
    <property type="entry name" value="Biotin_lipoyl"/>
</dbReference>
<dbReference type="PANTHER" id="PTHR43178:SF2">
    <property type="entry name" value="DIHYDROLIPOYLLYSINE-RESIDUE ACETYLTRANSFERASE COMPONENT OF PYRUVATE DEHYDROGENASE COMPLEX"/>
    <property type="match status" value="1"/>
</dbReference>
<protein>
    <recommendedName>
        <fullName evidence="10">Dihydrolipoamide acetyltransferase component of pyruvate dehydrogenase complex</fullName>
        <ecNumber evidence="10">2.3.1.-</ecNumber>
    </recommendedName>
</protein>
<dbReference type="GO" id="GO:0004742">
    <property type="term" value="F:dihydrolipoyllysine-residue acetyltransferase activity"/>
    <property type="evidence" value="ECO:0007669"/>
    <property type="project" value="UniProtKB-EC"/>
</dbReference>
<evidence type="ECO:0000256" key="4">
    <source>
        <dbReference type="ARBA" id="ARBA00022679"/>
    </source>
</evidence>
<dbReference type="CDD" id="cd06849">
    <property type="entry name" value="lipoyl_domain"/>
    <property type="match status" value="3"/>
</dbReference>
<dbReference type="InterPro" id="IPR003016">
    <property type="entry name" value="2-oxoA_DH_lipoyl-BS"/>
</dbReference>
<dbReference type="AlphaFoldDB" id="A0AAU6PH97"/>
<keyword evidence="7 10" id="KW-0012">Acyltransferase</keyword>
<dbReference type="Gene3D" id="4.10.320.10">
    <property type="entry name" value="E3-binding domain"/>
    <property type="match status" value="1"/>
</dbReference>
<dbReference type="InterPro" id="IPR050743">
    <property type="entry name" value="2-oxoacid_DH_E2_comp"/>
</dbReference>
<evidence type="ECO:0000256" key="2">
    <source>
        <dbReference type="ARBA" id="ARBA00007317"/>
    </source>
</evidence>
<dbReference type="GO" id="GO:0005737">
    <property type="term" value="C:cytoplasm"/>
    <property type="evidence" value="ECO:0007669"/>
    <property type="project" value="TreeGrafter"/>
</dbReference>
<dbReference type="GO" id="GO:0031405">
    <property type="term" value="F:lipoic acid binding"/>
    <property type="evidence" value="ECO:0007669"/>
    <property type="project" value="TreeGrafter"/>
</dbReference>
<feature type="domain" description="Peripheral subunit-binding (PSBD)" evidence="13">
    <location>
        <begin position="319"/>
        <end position="356"/>
    </location>
</feature>
<keyword evidence="14" id="KW-0670">Pyruvate</keyword>
<feature type="domain" description="Lipoyl-binding" evidence="12">
    <location>
        <begin position="196"/>
        <end position="270"/>
    </location>
</feature>
<dbReference type="EMBL" id="CP138327">
    <property type="protein sequence ID" value="WXU00407.1"/>
    <property type="molecule type" value="Genomic_DNA"/>
</dbReference>
<name>A0AAU6PH97_9GAMM</name>
<evidence type="ECO:0000259" key="13">
    <source>
        <dbReference type="PROSITE" id="PS51826"/>
    </source>
</evidence>
<evidence type="ECO:0000256" key="6">
    <source>
        <dbReference type="ARBA" id="ARBA00022823"/>
    </source>
</evidence>
<dbReference type="PANTHER" id="PTHR43178">
    <property type="entry name" value="DIHYDROLIPOAMIDE ACETYLTRANSFERASE COMPONENT OF PYRUVATE DEHYDROGENASE COMPLEX"/>
    <property type="match status" value="1"/>
</dbReference>
<gene>
    <name evidence="14" type="primary">aceF</name>
    <name evidence="14" type="ORF">Ctma_1122</name>
</gene>
<dbReference type="PROSITE" id="PS51826">
    <property type="entry name" value="PSBD"/>
    <property type="match status" value="1"/>
</dbReference>
<dbReference type="PROSITE" id="PS50968">
    <property type="entry name" value="BIOTINYL_LIPOYL"/>
    <property type="match status" value="3"/>
</dbReference>
<evidence type="ECO:0000256" key="1">
    <source>
        <dbReference type="ARBA" id="ARBA00001938"/>
    </source>
</evidence>
<evidence type="ECO:0000256" key="9">
    <source>
        <dbReference type="ARBA" id="ARBA00048370"/>
    </source>
</evidence>
<evidence type="ECO:0000256" key="5">
    <source>
        <dbReference type="ARBA" id="ARBA00022737"/>
    </source>
</evidence>
<organism evidence="14">
    <name type="scientific">Catillopecten margaritatus gill symbiont</name>
    <dbReference type="NCBI Taxonomy" id="3083288"/>
    <lineage>
        <taxon>Bacteria</taxon>
        <taxon>Pseudomonadati</taxon>
        <taxon>Pseudomonadota</taxon>
        <taxon>Gammaproteobacteria</taxon>
        <taxon>sulfur-oxidizing symbionts</taxon>
    </lineage>
</organism>
<dbReference type="EC" id="2.3.1.-" evidence="10"/>
<sequence length="605" mass="64683">MSNLKNVPLPDIGDFDEVEVIEILVSVGDTVAEDDGIITLESDKASMEIPAPFAGVITEIKVALGDKIKQNDIILTIESAESEVEIVEEVVEKVSSEPQIMSVVVPDIGDFDEVEVIEVLVSVGDTIAEEDGIITLESDKASMEIPAPFAGVITEIKVALGDKIKQNDIILTIESAESEVEIVEEVVEKVSSEPQIMSVVVPDIGDFDEVEVIEVLVSVGDTIAEEDGIITLESDKASMEIPTPFAGKVTDINVALGDKIKLGDLILNIESTGKAPTESPVEQAPTPITAPTPVVAPTPKPTPQTLDPSISTTPKGLSHASPSIRKLARELGVDLSNVTGTGQKNRVLEGDLKGYVKQIMLSGGSGSALPKTPVIDFSKFGDTETIALPRIKKLSGKHLTACWLNIPHVTQFDEVNIDKMEVYRQAQKAKGVKLTPLVFIMKGVVEALQAHPNFNASLDESGENLILKKYFNIGIAMDTPNGLVVPVIKDVEQKSLVELATELGETSAKARDGKLKPSDMQGAGFTISSLGGIGGTQFTPIVNSPEVAILGVSRSFNKPVWNGETFLPELTLPLALSYDHRVIDGAQGGRFMAELNTILREANYD</sequence>
<comment type="subunit">
    <text evidence="3">Forms a 24-polypeptide structural core with octahedral symmetry.</text>
</comment>
<comment type="cofactor">
    <cofactor evidence="1 10">
        <name>(R)-lipoate</name>
        <dbReference type="ChEBI" id="CHEBI:83088"/>
    </cofactor>
</comment>
<feature type="compositionally biased region" description="Polar residues" evidence="11">
    <location>
        <begin position="306"/>
        <end position="315"/>
    </location>
</feature>
<evidence type="ECO:0000256" key="7">
    <source>
        <dbReference type="ARBA" id="ARBA00023315"/>
    </source>
</evidence>
<keyword evidence="6 10" id="KW-0450">Lipoyl</keyword>
<dbReference type="FunFam" id="3.30.559.10:FF:000004">
    <property type="entry name" value="Acetyltransferase component of pyruvate dehydrogenase complex"/>
    <property type="match status" value="1"/>
</dbReference>
<feature type="domain" description="Lipoyl-binding" evidence="12">
    <location>
        <begin position="4"/>
        <end position="78"/>
    </location>
</feature>
<dbReference type="GO" id="GO:0006086">
    <property type="term" value="P:pyruvate decarboxylation to acetyl-CoA"/>
    <property type="evidence" value="ECO:0007669"/>
    <property type="project" value="TreeGrafter"/>
</dbReference>
<evidence type="ECO:0000256" key="11">
    <source>
        <dbReference type="SAM" id="MobiDB-lite"/>
    </source>
</evidence>
<keyword evidence="5" id="KW-0677">Repeat</keyword>
<keyword evidence="4 10" id="KW-0808">Transferase</keyword>